<comment type="caution">
    <text evidence="1">The sequence shown here is derived from an EMBL/GenBank/DDBJ whole genome shotgun (WGS) entry which is preliminary data.</text>
</comment>
<evidence type="ECO:0000313" key="1">
    <source>
        <dbReference type="EMBL" id="KAF8771185.1"/>
    </source>
</evidence>
<protein>
    <submittedName>
        <fullName evidence="1">Uncharacterized protein</fullName>
    </submittedName>
</protein>
<sequence>MFFLFFKRDLPKPGSWLREGMRRGGKEEVPIDPQAFPSNAGINILCAFSSPRSVSFGVWIFETYTVIFRPP</sequence>
<proteinExistence type="predicted"/>
<dbReference type="Proteomes" id="UP000807504">
    <property type="component" value="Unassembled WGS sequence"/>
</dbReference>
<reference evidence="1" key="1">
    <citation type="journal article" date="2020" name="bioRxiv">
        <title>Chromosome-level reference genome of the European wasp spider Argiope bruennichi: a resource for studies on range expansion and evolutionary adaptation.</title>
        <authorList>
            <person name="Sheffer M.M."/>
            <person name="Hoppe A."/>
            <person name="Krehenwinkel H."/>
            <person name="Uhl G."/>
            <person name="Kuss A.W."/>
            <person name="Jensen L."/>
            <person name="Jensen C."/>
            <person name="Gillespie R.G."/>
            <person name="Hoff K.J."/>
            <person name="Prost S."/>
        </authorList>
    </citation>
    <scope>NUCLEOTIDE SEQUENCE</scope>
</reference>
<accession>A0A8T0EGW4</accession>
<dbReference type="EMBL" id="JABXBU010002228">
    <property type="protein sequence ID" value="KAF8771185.1"/>
    <property type="molecule type" value="Genomic_DNA"/>
</dbReference>
<gene>
    <name evidence="1" type="ORF">HNY73_018635</name>
</gene>
<dbReference type="AlphaFoldDB" id="A0A8T0EGW4"/>
<reference evidence="1" key="2">
    <citation type="submission" date="2020-06" db="EMBL/GenBank/DDBJ databases">
        <authorList>
            <person name="Sheffer M."/>
        </authorList>
    </citation>
    <scope>NUCLEOTIDE SEQUENCE</scope>
</reference>
<keyword evidence="2" id="KW-1185">Reference proteome</keyword>
<name>A0A8T0EGW4_ARGBR</name>
<organism evidence="1 2">
    <name type="scientific">Argiope bruennichi</name>
    <name type="common">Wasp spider</name>
    <name type="synonym">Aranea bruennichi</name>
    <dbReference type="NCBI Taxonomy" id="94029"/>
    <lineage>
        <taxon>Eukaryota</taxon>
        <taxon>Metazoa</taxon>
        <taxon>Ecdysozoa</taxon>
        <taxon>Arthropoda</taxon>
        <taxon>Chelicerata</taxon>
        <taxon>Arachnida</taxon>
        <taxon>Araneae</taxon>
        <taxon>Araneomorphae</taxon>
        <taxon>Entelegynae</taxon>
        <taxon>Araneoidea</taxon>
        <taxon>Araneidae</taxon>
        <taxon>Argiope</taxon>
    </lineage>
</organism>
<evidence type="ECO:0000313" key="2">
    <source>
        <dbReference type="Proteomes" id="UP000807504"/>
    </source>
</evidence>